<dbReference type="GO" id="GO:0045892">
    <property type="term" value="P:negative regulation of DNA-templated transcription"/>
    <property type="evidence" value="ECO:0007669"/>
    <property type="project" value="TreeGrafter"/>
</dbReference>
<dbReference type="OrthoDB" id="156285at2"/>
<reference evidence="6 7" key="1">
    <citation type="submission" date="2018-07" db="EMBL/GenBank/DDBJ databases">
        <title>Genomic Encyclopedia of Type Strains, Phase III (KMG-III): the genomes of soil and plant-associated and newly described type strains.</title>
        <authorList>
            <person name="Whitman W."/>
        </authorList>
    </citation>
    <scope>NUCLEOTIDE SEQUENCE [LARGE SCALE GENOMIC DNA]</scope>
    <source>
        <strain evidence="6 7">CECT 8575</strain>
    </source>
</reference>
<dbReference type="Gene3D" id="1.10.10.10">
    <property type="entry name" value="Winged helix-like DNA-binding domain superfamily/Winged helix DNA-binding domain"/>
    <property type="match status" value="1"/>
</dbReference>
<name>A0A368VKH3_9ACTN</name>
<dbReference type="InterPro" id="IPR029016">
    <property type="entry name" value="GAF-like_dom_sf"/>
</dbReference>
<proteinExistence type="predicted"/>
<dbReference type="Proteomes" id="UP000253495">
    <property type="component" value="Unassembled WGS sequence"/>
</dbReference>
<dbReference type="PANTHER" id="PTHR30136:SF24">
    <property type="entry name" value="HTH-TYPE TRANSCRIPTIONAL REPRESSOR ALLR"/>
    <property type="match status" value="1"/>
</dbReference>
<dbReference type="SMART" id="SM00346">
    <property type="entry name" value="HTH_ICLR"/>
    <property type="match status" value="1"/>
</dbReference>
<dbReference type="Gene3D" id="3.30.450.40">
    <property type="match status" value="1"/>
</dbReference>
<evidence type="ECO:0000313" key="6">
    <source>
        <dbReference type="EMBL" id="RCW41059.1"/>
    </source>
</evidence>
<dbReference type="InterPro" id="IPR036390">
    <property type="entry name" value="WH_DNA-bd_sf"/>
</dbReference>
<dbReference type="InterPro" id="IPR014757">
    <property type="entry name" value="Tscrpt_reg_IclR_C"/>
</dbReference>
<keyword evidence="7" id="KW-1185">Reference proteome</keyword>
<dbReference type="GO" id="GO:0003700">
    <property type="term" value="F:DNA-binding transcription factor activity"/>
    <property type="evidence" value="ECO:0007669"/>
    <property type="project" value="TreeGrafter"/>
</dbReference>
<dbReference type="PROSITE" id="PS51077">
    <property type="entry name" value="HTH_ICLR"/>
    <property type="match status" value="1"/>
</dbReference>
<dbReference type="SUPFAM" id="SSF55781">
    <property type="entry name" value="GAF domain-like"/>
    <property type="match status" value="1"/>
</dbReference>
<dbReference type="InterPro" id="IPR050707">
    <property type="entry name" value="HTH_MetabolicPath_Reg"/>
</dbReference>
<dbReference type="Pfam" id="PF01614">
    <property type="entry name" value="IclR_C"/>
    <property type="match status" value="1"/>
</dbReference>
<accession>A0A368VKH3</accession>
<dbReference type="RefSeq" id="WP_114453861.1">
    <property type="nucleotide sequence ID" value="NZ_QPJC01000009.1"/>
</dbReference>
<protein>
    <submittedName>
        <fullName evidence="6">IclR family transcriptional regulator</fullName>
    </submittedName>
</protein>
<dbReference type="InterPro" id="IPR005471">
    <property type="entry name" value="Tscrpt_reg_IclR_N"/>
</dbReference>
<evidence type="ECO:0000256" key="2">
    <source>
        <dbReference type="ARBA" id="ARBA00023125"/>
    </source>
</evidence>
<sequence length="226" mass="23684">MSTLQTLDRGLRTLDFVSLQPSGVLVSEIADELGVHRAIAYRIVGTLESHGLVARDEGGRVRLGAAVATLSRRFAPQLMTVGRPVLTELADRTQATSFVSVAEGDECVVVMVEEARGQALRVSYQEGARHPLHRGAPGLAILATRPESPHDSEDVRTARERGYSLTHGQLQAGAIGVSVGLVGIPALEAAGIEASVGVVVLGGLDTERAVRESRAAAVRLSALLAG</sequence>
<keyword evidence="1" id="KW-0805">Transcription regulation</keyword>
<keyword evidence="2" id="KW-0238">DNA-binding</keyword>
<dbReference type="PANTHER" id="PTHR30136">
    <property type="entry name" value="HELIX-TURN-HELIX TRANSCRIPTIONAL REGULATOR, ICLR FAMILY"/>
    <property type="match status" value="1"/>
</dbReference>
<comment type="caution">
    <text evidence="6">The sequence shown here is derived from an EMBL/GenBank/DDBJ whole genome shotgun (WGS) entry which is preliminary data.</text>
</comment>
<evidence type="ECO:0000259" key="5">
    <source>
        <dbReference type="PROSITE" id="PS51078"/>
    </source>
</evidence>
<dbReference type="InterPro" id="IPR036388">
    <property type="entry name" value="WH-like_DNA-bd_sf"/>
</dbReference>
<feature type="domain" description="HTH iclR-type" evidence="4">
    <location>
        <begin position="4"/>
        <end position="65"/>
    </location>
</feature>
<dbReference type="EMBL" id="QPJC01000009">
    <property type="protein sequence ID" value="RCW41059.1"/>
    <property type="molecule type" value="Genomic_DNA"/>
</dbReference>
<evidence type="ECO:0000313" key="7">
    <source>
        <dbReference type="Proteomes" id="UP000253495"/>
    </source>
</evidence>
<dbReference type="SUPFAM" id="SSF46785">
    <property type="entry name" value="Winged helix' DNA-binding domain"/>
    <property type="match status" value="1"/>
</dbReference>
<keyword evidence="3" id="KW-0804">Transcription</keyword>
<gene>
    <name evidence="6" type="ORF">DFQ14_109136</name>
</gene>
<evidence type="ECO:0000256" key="3">
    <source>
        <dbReference type="ARBA" id="ARBA00023163"/>
    </source>
</evidence>
<evidence type="ECO:0000259" key="4">
    <source>
        <dbReference type="PROSITE" id="PS51077"/>
    </source>
</evidence>
<evidence type="ECO:0000256" key="1">
    <source>
        <dbReference type="ARBA" id="ARBA00023015"/>
    </source>
</evidence>
<dbReference type="Pfam" id="PF09339">
    <property type="entry name" value="HTH_IclR"/>
    <property type="match status" value="1"/>
</dbReference>
<dbReference type="PROSITE" id="PS51078">
    <property type="entry name" value="ICLR_ED"/>
    <property type="match status" value="1"/>
</dbReference>
<dbReference type="AlphaFoldDB" id="A0A368VKH3"/>
<dbReference type="GO" id="GO:0003677">
    <property type="term" value="F:DNA binding"/>
    <property type="evidence" value="ECO:0007669"/>
    <property type="project" value="UniProtKB-KW"/>
</dbReference>
<feature type="domain" description="IclR-ED" evidence="5">
    <location>
        <begin position="59"/>
        <end position="226"/>
    </location>
</feature>
<organism evidence="6 7">
    <name type="scientific">Halopolyspora algeriensis</name>
    <dbReference type="NCBI Taxonomy" id="1500506"/>
    <lineage>
        <taxon>Bacteria</taxon>
        <taxon>Bacillati</taxon>
        <taxon>Actinomycetota</taxon>
        <taxon>Actinomycetes</taxon>
        <taxon>Actinomycetes incertae sedis</taxon>
        <taxon>Halopolyspora</taxon>
    </lineage>
</organism>